<reference evidence="1 2" key="1">
    <citation type="journal article" date="2015" name="Genome Announc.">
        <title>Complete Genome Sequence of Pelosinus fermentans JBW45, a Member of a Remarkably Competitive Group of Negativicutes in the Firmicutes Phylum.</title>
        <authorList>
            <person name="De Leon K.B."/>
            <person name="Utturkar S.M."/>
            <person name="Camilleri L.B."/>
            <person name="Elias D.A."/>
            <person name="Arkin A.P."/>
            <person name="Fields M.W."/>
            <person name="Brown S.D."/>
            <person name="Wall J.D."/>
        </authorList>
    </citation>
    <scope>NUCLEOTIDE SEQUENCE [LARGE SCALE GENOMIC DNA]</scope>
    <source>
        <strain evidence="1 2">JBW45</strain>
    </source>
</reference>
<dbReference type="Proteomes" id="UP000005361">
    <property type="component" value="Chromosome"/>
</dbReference>
<dbReference type="STRING" id="1192197.JBW_04373"/>
<dbReference type="HOGENOM" id="CLU_3138851_0_0_9"/>
<proteinExistence type="predicted"/>
<dbReference type="EMBL" id="CP010978">
    <property type="protein sequence ID" value="AJQ29704.1"/>
    <property type="molecule type" value="Genomic_DNA"/>
</dbReference>
<evidence type="ECO:0000313" key="2">
    <source>
        <dbReference type="Proteomes" id="UP000005361"/>
    </source>
</evidence>
<sequence>MHKRIEMIENRKRTKISNCLFFGIFVSKMKYLRAGRGHGCHDNKKDTQQ</sequence>
<protein>
    <submittedName>
        <fullName evidence="1">Uncharacterized protein</fullName>
    </submittedName>
</protein>
<organism evidence="1 2">
    <name type="scientific">Pelosinus fermentans JBW45</name>
    <dbReference type="NCBI Taxonomy" id="1192197"/>
    <lineage>
        <taxon>Bacteria</taxon>
        <taxon>Bacillati</taxon>
        <taxon>Bacillota</taxon>
        <taxon>Negativicutes</taxon>
        <taxon>Selenomonadales</taxon>
        <taxon>Sporomusaceae</taxon>
        <taxon>Pelosinus</taxon>
    </lineage>
</organism>
<dbReference type="AlphaFoldDB" id="I9DF16"/>
<dbReference type="KEGG" id="pft:JBW_04373"/>
<name>I9DF16_9FIRM</name>
<gene>
    <name evidence="1" type="ORF">JBW_04373</name>
</gene>
<accession>I9DF16</accession>
<reference evidence="2" key="2">
    <citation type="submission" date="2015-02" db="EMBL/GenBank/DDBJ databases">
        <title>Complete Genome Sequence of Pelosinus fermentans JBW45.</title>
        <authorList>
            <person name="De Leon K.B."/>
            <person name="Utturkar S.M."/>
            <person name="Camilleri L.B."/>
            <person name="Arkin A.P."/>
            <person name="Fields M.W."/>
            <person name="Brown S.D."/>
            <person name="Wall J.D."/>
        </authorList>
    </citation>
    <scope>NUCLEOTIDE SEQUENCE [LARGE SCALE GENOMIC DNA]</scope>
    <source>
        <strain evidence="2">JBW45</strain>
    </source>
</reference>
<evidence type="ECO:0000313" key="1">
    <source>
        <dbReference type="EMBL" id="AJQ29704.1"/>
    </source>
</evidence>